<organism evidence="1">
    <name type="scientific">Anopheles darlingi</name>
    <name type="common">Mosquito</name>
    <dbReference type="NCBI Taxonomy" id="43151"/>
    <lineage>
        <taxon>Eukaryota</taxon>
        <taxon>Metazoa</taxon>
        <taxon>Ecdysozoa</taxon>
        <taxon>Arthropoda</taxon>
        <taxon>Hexapoda</taxon>
        <taxon>Insecta</taxon>
        <taxon>Pterygota</taxon>
        <taxon>Neoptera</taxon>
        <taxon>Endopterygota</taxon>
        <taxon>Diptera</taxon>
        <taxon>Nematocera</taxon>
        <taxon>Culicoidea</taxon>
        <taxon>Culicidae</taxon>
        <taxon>Anophelinae</taxon>
        <taxon>Anopheles</taxon>
    </lineage>
</organism>
<dbReference type="AlphaFoldDB" id="A0A2M4DC13"/>
<reference evidence="1" key="1">
    <citation type="submission" date="2018-01" db="EMBL/GenBank/DDBJ databases">
        <title>An insight into the sialome of Amazonian anophelines.</title>
        <authorList>
            <person name="Ribeiro J.M."/>
            <person name="Scarpassa V."/>
            <person name="Calvo E."/>
        </authorList>
    </citation>
    <scope>NUCLEOTIDE SEQUENCE</scope>
</reference>
<accession>A0A2M4DC13</accession>
<name>A0A2M4DC13_ANODA</name>
<sequence length="138" mass="15780">MLTAPQVKAAPTRGGVVCISRRFLLFYLNLKQAFALMWHRARQIDRKLRLVDQTYVLMSRCSKGHIAYEMSLSFYQKGEYRVECVFLPGKPKISSVNCILITEMKYSFHITFPELASMQSTMLPQAVVCNADTPIPAR</sequence>
<dbReference type="EMBL" id="GGFL01010944">
    <property type="protein sequence ID" value="MBW75122.1"/>
    <property type="molecule type" value="Transcribed_RNA"/>
</dbReference>
<proteinExistence type="predicted"/>
<evidence type="ECO:0000313" key="1">
    <source>
        <dbReference type="EMBL" id="MBW75122.1"/>
    </source>
</evidence>
<protein>
    <submittedName>
        <fullName evidence="1">Putative secreted protein</fullName>
    </submittedName>
</protein>